<dbReference type="eggNOG" id="COG0739">
    <property type="taxonomic scope" value="Bacteria"/>
</dbReference>
<dbReference type="PANTHER" id="PTHR21666:SF291">
    <property type="entry name" value="STAGE II SPORULATION PROTEIN Q"/>
    <property type="match status" value="1"/>
</dbReference>
<name>A0A081LED3_9BACI</name>
<keyword evidence="2" id="KW-0472">Membrane</keyword>
<dbReference type="InterPro" id="IPR016047">
    <property type="entry name" value="M23ase_b-sheet_dom"/>
</dbReference>
<gene>
    <name evidence="4" type="ORF">BA70_10790</name>
</gene>
<dbReference type="CDD" id="cd12797">
    <property type="entry name" value="M23_peptidase"/>
    <property type="match status" value="1"/>
</dbReference>
<proteinExistence type="predicted"/>
<evidence type="ECO:0000313" key="5">
    <source>
        <dbReference type="Proteomes" id="UP000028091"/>
    </source>
</evidence>
<protein>
    <submittedName>
        <fullName evidence="4">Peptidase M23</fullName>
    </submittedName>
</protein>
<keyword evidence="2" id="KW-0812">Transmembrane</keyword>
<dbReference type="Proteomes" id="UP000028091">
    <property type="component" value="Unassembled WGS sequence"/>
</dbReference>
<feature type="transmembrane region" description="Helical" evidence="2">
    <location>
        <begin position="23"/>
        <end position="43"/>
    </location>
</feature>
<feature type="region of interest" description="Disordered" evidence="1">
    <location>
        <begin position="229"/>
        <end position="298"/>
    </location>
</feature>
<dbReference type="GO" id="GO:0004222">
    <property type="term" value="F:metalloendopeptidase activity"/>
    <property type="evidence" value="ECO:0007669"/>
    <property type="project" value="TreeGrafter"/>
</dbReference>
<dbReference type="PANTHER" id="PTHR21666">
    <property type="entry name" value="PEPTIDASE-RELATED"/>
    <property type="match status" value="1"/>
</dbReference>
<dbReference type="AlphaFoldDB" id="A0A081LED3"/>
<evidence type="ECO:0000256" key="2">
    <source>
        <dbReference type="SAM" id="Phobius"/>
    </source>
</evidence>
<dbReference type="Pfam" id="PF01551">
    <property type="entry name" value="Peptidase_M23"/>
    <property type="match status" value="1"/>
</dbReference>
<accession>A0A081LED3</accession>
<dbReference type="SUPFAM" id="SSF51261">
    <property type="entry name" value="Duplicated hybrid motif"/>
    <property type="match status" value="1"/>
</dbReference>
<keyword evidence="5" id="KW-1185">Reference proteome</keyword>
<evidence type="ECO:0000259" key="3">
    <source>
        <dbReference type="Pfam" id="PF01551"/>
    </source>
</evidence>
<evidence type="ECO:0000313" key="4">
    <source>
        <dbReference type="EMBL" id="KEP27609.1"/>
    </source>
</evidence>
<dbReference type="EMBL" id="JOTP01000003">
    <property type="protein sequence ID" value="KEP27609.1"/>
    <property type="molecule type" value="Genomic_DNA"/>
</dbReference>
<dbReference type="OrthoDB" id="2050153at2"/>
<dbReference type="InterPro" id="IPR050570">
    <property type="entry name" value="Cell_wall_metabolism_enzyme"/>
</dbReference>
<dbReference type="RefSeq" id="WP_003214850.1">
    <property type="nucleotide sequence ID" value="NZ_JAVIKA010000001.1"/>
</dbReference>
<comment type="caution">
    <text evidence="4">The sequence shown here is derived from an EMBL/GenBank/DDBJ whole genome shotgun (WGS) entry which is preliminary data.</text>
</comment>
<dbReference type="InterPro" id="IPR011055">
    <property type="entry name" value="Dup_hybrid_motif"/>
</dbReference>
<feature type="compositionally biased region" description="Basic and acidic residues" evidence="1">
    <location>
        <begin position="235"/>
        <end position="287"/>
    </location>
</feature>
<keyword evidence="2" id="KW-1133">Transmembrane helix</keyword>
<sequence length="298" mass="32742">MREEEKKRTSKITKVQQFFRKRWVFPAIYLVSAAVVLTAVLWYQAVSKDVKDQLSDGNQTGQEQRDDAVEVGKPIENVAMPVQNSDNVSVVKKFYEADADQKEKEAALVNYNNTYTLSKGIDLADKDGKVFDVTAALSGTVVQAKKDPVLGHVVEIEHEDGLSTVYQSLSQVSVKEGDEVKQNDVIGASGKNLYGAESGNHVHFEIRMEGLALNPLSFIDKPVSTIEKAAQEVTEEAKEPAQPKADEKTKEPAAEDKAKEPAGEKSEEKSDEKGKSSDQEKSSDSSKDSSQSEETKQS</sequence>
<evidence type="ECO:0000256" key="1">
    <source>
        <dbReference type="SAM" id="MobiDB-lite"/>
    </source>
</evidence>
<dbReference type="Gene3D" id="2.70.70.10">
    <property type="entry name" value="Glucose Permease (Domain IIA)"/>
    <property type="match status" value="1"/>
</dbReference>
<feature type="domain" description="M23ase beta-sheet core" evidence="3">
    <location>
        <begin position="118"/>
        <end position="215"/>
    </location>
</feature>
<organism evidence="4 5">
    <name type="scientific">Bacillus zhangzhouensis</name>
    <dbReference type="NCBI Taxonomy" id="1178540"/>
    <lineage>
        <taxon>Bacteria</taxon>
        <taxon>Bacillati</taxon>
        <taxon>Bacillota</taxon>
        <taxon>Bacilli</taxon>
        <taxon>Bacillales</taxon>
        <taxon>Bacillaceae</taxon>
        <taxon>Bacillus</taxon>
    </lineage>
</organism>
<reference evidence="4 5" key="1">
    <citation type="submission" date="2012-09" db="EMBL/GenBank/DDBJ databases">
        <title>Genome Sequence of Bacillus sp. DW5-4.</title>
        <authorList>
            <person name="Lai Q."/>
            <person name="Liu Y."/>
            <person name="Shao Z."/>
        </authorList>
    </citation>
    <scope>NUCLEOTIDE SEQUENCE [LARGE SCALE GENOMIC DNA]</scope>
    <source>
        <strain evidence="4 5">DW5-4</strain>
    </source>
</reference>